<dbReference type="InterPro" id="IPR002563">
    <property type="entry name" value="Flavin_Rdtase-like_dom"/>
</dbReference>
<reference evidence="4" key="1">
    <citation type="submission" date="2022-07" db="EMBL/GenBank/DDBJ databases">
        <title>Genome Sequence of Leucocoprinus birnbaumii.</title>
        <authorList>
            <person name="Buettner E."/>
        </authorList>
    </citation>
    <scope>NUCLEOTIDE SEQUENCE</scope>
    <source>
        <strain evidence="4">VT141</strain>
    </source>
</reference>
<dbReference type="SMART" id="SM00903">
    <property type="entry name" value="Flavin_Reduct"/>
    <property type="match status" value="1"/>
</dbReference>
<organism evidence="4 5">
    <name type="scientific">Leucocoprinus birnbaumii</name>
    <dbReference type="NCBI Taxonomy" id="56174"/>
    <lineage>
        <taxon>Eukaryota</taxon>
        <taxon>Fungi</taxon>
        <taxon>Dikarya</taxon>
        <taxon>Basidiomycota</taxon>
        <taxon>Agaricomycotina</taxon>
        <taxon>Agaricomycetes</taxon>
        <taxon>Agaricomycetidae</taxon>
        <taxon>Agaricales</taxon>
        <taxon>Agaricineae</taxon>
        <taxon>Agaricaceae</taxon>
        <taxon>Leucocoprinus</taxon>
    </lineage>
</organism>
<sequence>MLPRISQRSLHISFLTRRYSQVATAASVAAKPASQPQPQQIPHAQQQSQKCIREQLRELLRETAQPVAVVTAFMPPSSPHSTPSTKALHHGATLSSFTSIAMDPYPLVTFALRIPSRMANTLNLAADSAATHNTPAQMVISILSSTQAKHALVFSRPDLYPTPFTDPDIPYTLSEEGLPVLEGSLGAMSCRLVGRGLPLHDMNALIRASDPGMEYTGAQSYWDENSRSSPLPGRDSTTMTKGAVVSELFIAQAEIHLVYPPASRVSIITFSHLRPHLNVNGHPTLPPFLQLMHHHLLILRLMLRVPEEKKILSQINLLTFLLSKPSSRPNRPKEGSIPPLSVHTHIQPNTGHEEKQSSLKLNISAPLTDISPSPIRSSKLDAAIITTSTEPSSSPHTLTNQHLRGSFASTRQGDEAPTTSERKVQFIEPEVHHTRRRSRAATSASTTPFSSFPSTSPSPFTFPFSTSPAHTTTTTSLNRPTTFIRSRSTTHPPLRSSPTKNTLSQQPQQQQRKVGRVSKSSGKLYFVNEPVKDHPYSKRKAGKEWKWRVF</sequence>
<keyword evidence="1" id="KW-0560">Oxidoreductase</keyword>
<feature type="compositionally biased region" description="Low complexity" evidence="2">
    <location>
        <begin position="388"/>
        <end position="399"/>
    </location>
</feature>
<dbReference type="PANTHER" id="PTHR30466:SF1">
    <property type="entry name" value="FMN REDUCTASE (NADH) RUTF"/>
    <property type="match status" value="1"/>
</dbReference>
<dbReference type="Pfam" id="PF01613">
    <property type="entry name" value="Flavin_Reduct"/>
    <property type="match status" value="1"/>
</dbReference>
<dbReference type="AlphaFoldDB" id="A0AAD5VT21"/>
<accession>A0AAD5VT21</accession>
<feature type="region of interest" description="Disordered" evidence="2">
    <location>
        <begin position="324"/>
        <end position="358"/>
    </location>
</feature>
<feature type="compositionally biased region" description="Basic and acidic residues" evidence="2">
    <location>
        <begin position="420"/>
        <end position="432"/>
    </location>
</feature>
<name>A0AAD5VT21_9AGAR</name>
<dbReference type="EMBL" id="JANIEX010000313">
    <property type="protein sequence ID" value="KAJ3568996.1"/>
    <property type="molecule type" value="Genomic_DNA"/>
</dbReference>
<evidence type="ECO:0000313" key="5">
    <source>
        <dbReference type="Proteomes" id="UP001213000"/>
    </source>
</evidence>
<keyword evidence="5" id="KW-1185">Reference proteome</keyword>
<dbReference type="GO" id="GO:0042602">
    <property type="term" value="F:riboflavin reductase (NADPH) activity"/>
    <property type="evidence" value="ECO:0007669"/>
    <property type="project" value="TreeGrafter"/>
</dbReference>
<feature type="domain" description="Flavin reductase like" evidence="3">
    <location>
        <begin position="60"/>
        <end position="223"/>
    </location>
</feature>
<feature type="compositionally biased region" description="Polar residues" evidence="2">
    <location>
        <begin position="483"/>
        <end position="504"/>
    </location>
</feature>
<dbReference type="SUPFAM" id="SSF50475">
    <property type="entry name" value="FMN-binding split barrel"/>
    <property type="match status" value="1"/>
</dbReference>
<protein>
    <recommendedName>
        <fullName evidence="3">Flavin reductase like domain-containing protein</fullName>
    </recommendedName>
</protein>
<dbReference type="GO" id="GO:0010181">
    <property type="term" value="F:FMN binding"/>
    <property type="evidence" value="ECO:0007669"/>
    <property type="project" value="InterPro"/>
</dbReference>
<dbReference type="PANTHER" id="PTHR30466">
    <property type="entry name" value="FLAVIN REDUCTASE"/>
    <property type="match status" value="1"/>
</dbReference>
<evidence type="ECO:0000256" key="1">
    <source>
        <dbReference type="ARBA" id="ARBA00023002"/>
    </source>
</evidence>
<evidence type="ECO:0000259" key="3">
    <source>
        <dbReference type="SMART" id="SM00903"/>
    </source>
</evidence>
<feature type="region of interest" description="Disordered" evidence="2">
    <location>
        <begin position="388"/>
        <end position="523"/>
    </location>
</feature>
<evidence type="ECO:0000313" key="4">
    <source>
        <dbReference type="EMBL" id="KAJ3568996.1"/>
    </source>
</evidence>
<feature type="compositionally biased region" description="Polar residues" evidence="2">
    <location>
        <begin position="400"/>
        <end position="411"/>
    </location>
</feature>
<dbReference type="InterPro" id="IPR012349">
    <property type="entry name" value="Split_barrel_FMN-bd"/>
</dbReference>
<dbReference type="Proteomes" id="UP001213000">
    <property type="component" value="Unassembled WGS sequence"/>
</dbReference>
<evidence type="ECO:0000256" key="2">
    <source>
        <dbReference type="SAM" id="MobiDB-lite"/>
    </source>
</evidence>
<gene>
    <name evidence="4" type="ORF">NP233_g5356</name>
</gene>
<comment type="caution">
    <text evidence="4">The sequence shown here is derived from an EMBL/GenBank/DDBJ whole genome shotgun (WGS) entry which is preliminary data.</text>
</comment>
<dbReference type="Gene3D" id="2.30.110.10">
    <property type="entry name" value="Electron Transport, Fmn-binding Protein, Chain A"/>
    <property type="match status" value="1"/>
</dbReference>
<feature type="compositionally biased region" description="Low complexity" evidence="2">
    <location>
        <begin position="440"/>
        <end position="482"/>
    </location>
</feature>
<dbReference type="InterPro" id="IPR050268">
    <property type="entry name" value="NADH-dep_flavin_reductase"/>
</dbReference>
<proteinExistence type="predicted"/>